<keyword evidence="2" id="KW-1185">Reference proteome</keyword>
<organism evidence="1 2">
    <name type="scientific">Gigaspora rosea</name>
    <dbReference type="NCBI Taxonomy" id="44941"/>
    <lineage>
        <taxon>Eukaryota</taxon>
        <taxon>Fungi</taxon>
        <taxon>Fungi incertae sedis</taxon>
        <taxon>Mucoromycota</taxon>
        <taxon>Glomeromycotina</taxon>
        <taxon>Glomeromycetes</taxon>
        <taxon>Diversisporales</taxon>
        <taxon>Gigasporaceae</taxon>
        <taxon>Gigaspora</taxon>
    </lineage>
</organism>
<gene>
    <name evidence="1" type="ORF">C2G38_2151167</name>
</gene>
<name>A0A397WAV7_9GLOM</name>
<dbReference type="AlphaFoldDB" id="A0A397WAV7"/>
<proteinExistence type="predicted"/>
<dbReference type="OrthoDB" id="2437872at2759"/>
<sequence>MFRFSEPEPEPDLNSVQFSLAIKKKRHTDISVSIGTYRLGVEGKAPLELFIKILPGLIIGFNNRLILEVEKTLAVGFIKIPPWSHNHVTLEVGKAVALSFIRLMLGIWKIAETCLNQYAKYYGFSLCCKHVEHDAEGNIRKRTFECSFSGVAVSNKSSATVGITKDIKFYVTKGNMGAKQIYPLLNSKFPEQVLLKQDLYNAIKKFKLPLIYRHGDAQNMVNKLLELKDKEHGWLINTRLDPLDN</sequence>
<evidence type="ECO:0000313" key="1">
    <source>
        <dbReference type="EMBL" id="RIB31007.1"/>
    </source>
</evidence>
<dbReference type="Proteomes" id="UP000266673">
    <property type="component" value="Unassembled WGS sequence"/>
</dbReference>
<evidence type="ECO:0000313" key="2">
    <source>
        <dbReference type="Proteomes" id="UP000266673"/>
    </source>
</evidence>
<comment type="caution">
    <text evidence="1">The sequence shown here is derived from an EMBL/GenBank/DDBJ whole genome shotgun (WGS) entry which is preliminary data.</text>
</comment>
<dbReference type="EMBL" id="QKWP01000001">
    <property type="protein sequence ID" value="RIB31007.1"/>
    <property type="molecule type" value="Genomic_DNA"/>
</dbReference>
<accession>A0A397WAV7</accession>
<protein>
    <submittedName>
        <fullName evidence="1">Uncharacterized protein</fullName>
    </submittedName>
</protein>
<reference evidence="1 2" key="1">
    <citation type="submission" date="2018-06" db="EMBL/GenBank/DDBJ databases">
        <title>Comparative genomics reveals the genomic features of Rhizophagus irregularis, R. cerebriforme, R. diaphanum and Gigaspora rosea, and their symbiotic lifestyle signature.</title>
        <authorList>
            <person name="Morin E."/>
            <person name="San Clemente H."/>
            <person name="Chen E.C.H."/>
            <person name="De La Providencia I."/>
            <person name="Hainaut M."/>
            <person name="Kuo A."/>
            <person name="Kohler A."/>
            <person name="Murat C."/>
            <person name="Tang N."/>
            <person name="Roy S."/>
            <person name="Loubradou J."/>
            <person name="Henrissat B."/>
            <person name="Grigoriev I.V."/>
            <person name="Corradi N."/>
            <person name="Roux C."/>
            <person name="Martin F.M."/>
        </authorList>
    </citation>
    <scope>NUCLEOTIDE SEQUENCE [LARGE SCALE GENOMIC DNA]</scope>
    <source>
        <strain evidence="1 2">DAOM 194757</strain>
    </source>
</reference>